<evidence type="ECO:0000313" key="7">
    <source>
        <dbReference type="EMBL" id="KAG6489503.1"/>
    </source>
</evidence>
<keyword evidence="8" id="KW-1185">Reference proteome</keyword>
<dbReference type="AlphaFoldDB" id="A0A8J5FLN4"/>
<proteinExistence type="predicted"/>
<feature type="domain" description="Protein kinase" evidence="6">
    <location>
        <begin position="1"/>
        <end position="154"/>
    </location>
</feature>
<dbReference type="PROSITE" id="PS50011">
    <property type="entry name" value="PROTEIN_KINASE_DOM"/>
    <property type="match status" value="1"/>
</dbReference>
<evidence type="ECO:0000256" key="2">
    <source>
        <dbReference type="ARBA" id="ARBA00022679"/>
    </source>
</evidence>
<gene>
    <name evidence="7" type="ORF">ZIOFF_050774</name>
</gene>
<evidence type="ECO:0000256" key="3">
    <source>
        <dbReference type="ARBA" id="ARBA00022741"/>
    </source>
</evidence>
<keyword evidence="4" id="KW-0418">Kinase</keyword>
<sequence length="163" mass="18734">MQVMHDLQLVHTDLKPENILLVSSDYISENRDSLTNCMEWGYPCDIWSIGCILVKLCSGEALFQTHENLEHMAMMEGISRHAEKNIRRGRLNWPEGASTSESIRAVQKLTRLQNVVMQHVDHSAGDLFDLLGRLLKYDPATRWTAREALGHPFVTNSADRRFW</sequence>
<keyword evidence="2" id="KW-0808">Transferase</keyword>
<reference evidence="7 8" key="1">
    <citation type="submission" date="2020-08" db="EMBL/GenBank/DDBJ databases">
        <title>Plant Genome Project.</title>
        <authorList>
            <person name="Zhang R.-G."/>
        </authorList>
    </citation>
    <scope>NUCLEOTIDE SEQUENCE [LARGE SCALE GENOMIC DNA]</scope>
    <source>
        <tissue evidence="7">Rhizome</tissue>
    </source>
</reference>
<dbReference type="GO" id="GO:0005634">
    <property type="term" value="C:nucleus"/>
    <property type="evidence" value="ECO:0007669"/>
    <property type="project" value="TreeGrafter"/>
</dbReference>
<dbReference type="PANTHER" id="PTHR45646:SF7">
    <property type="entry name" value="SERINE_THREONINE-PROTEIN KINASE AFC2"/>
    <property type="match status" value="1"/>
</dbReference>
<dbReference type="PROSITE" id="PS00108">
    <property type="entry name" value="PROTEIN_KINASE_ST"/>
    <property type="match status" value="1"/>
</dbReference>
<evidence type="ECO:0000256" key="4">
    <source>
        <dbReference type="ARBA" id="ARBA00022777"/>
    </source>
</evidence>
<keyword evidence="3" id="KW-0547">Nucleotide-binding</keyword>
<evidence type="ECO:0000259" key="6">
    <source>
        <dbReference type="PROSITE" id="PS50011"/>
    </source>
</evidence>
<name>A0A8J5FLN4_ZINOF</name>
<dbReference type="SUPFAM" id="SSF56112">
    <property type="entry name" value="Protein kinase-like (PK-like)"/>
    <property type="match status" value="1"/>
</dbReference>
<evidence type="ECO:0000313" key="8">
    <source>
        <dbReference type="Proteomes" id="UP000734854"/>
    </source>
</evidence>
<dbReference type="InterPro" id="IPR000719">
    <property type="entry name" value="Prot_kinase_dom"/>
</dbReference>
<evidence type="ECO:0000256" key="1">
    <source>
        <dbReference type="ARBA" id="ARBA00022527"/>
    </source>
</evidence>
<dbReference type="Pfam" id="PF00069">
    <property type="entry name" value="Pkinase"/>
    <property type="match status" value="1"/>
</dbReference>
<accession>A0A8J5FLN4</accession>
<dbReference type="Gene3D" id="1.10.510.10">
    <property type="entry name" value="Transferase(Phosphotransferase) domain 1"/>
    <property type="match status" value="2"/>
</dbReference>
<keyword evidence="5" id="KW-0067">ATP-binding</keyword>
<dbReference type="InterPro" id="IPR011009">
    <property type="entry name" value="Kinase-like_dom_sf"/>
</dbReference>
<dbReference type="InterPro" id="IPR008271">
    <property type="entry name" value="Ser/Thr_kinase_AS"/>
</dbReference>
<organism evidence="7 8">
    <name type="scientific">Zingiber officinale</name>
    <name type="common">Ginger</name>
    <name type="synonym">Amomum zingiber</name>
    <dbReference type="NCBI Taxonomy" id="94328"/>
    <lineage>
        <taxon>Eukaryota</taxon>
        <taxon>Viridiplantae</taxon>
        <taxon>Streptophyta</taxon>
        <taxon>Embryophyta</taxon>
        <taxon>Tracheophyta</taxon>
        <taxon>Spermatophyta</taxon>
        <taxon>Magnoliopsida</taxon>
        <taxon>Liliopsida</taxon>
        <taxon>Zingiberales</taxon>
        <taxon>Zingiberaceae</taxon>
        <taxon>Zingiber</taxon>
    </lineage>
</organism>
<evidence type="ECO:0000256" key="5">
    <source>
        <dbReference type="ARBA" id="ARBA00022840"/>
    </source>
</evidence>
<dbReference type="EMBL" id="JACMSC010000014">
    <property type="protein sequence ID" value="KAG6489503.1"/>
    <property type="molecule type" value="Genomic_DNA"/>
</dbReference>
<dbReference type="GO" id="GO:0004674">
    <property type="term" value="F:protein serine/threonine kinase activity"/>
    <property type="evidence" value="ECO:0007669"/>
    <property type="project" value="UniProtKB-KW"/>
</dbReference>
<protein>
    <recommendedName>
        <fullName evidence="6">Protein kinase domain-containing protein</fullName>
    </recommendedName>
</protein>
<comment type="caution">
    <text evidence="7">The sequence shown here is derived from an EMBL/GenBank/DDBJ whole genome shotgun (WGS) entry which is preliminary data.</text>
</comment>
<dbReference type="InterPro" id="IPR051175">
    <property type="entry name" value="CLK_kinases"/>
</dbReference>
<dbReference type="GO" id="GO:0005524">
    <property type="term" value="F:ATP binding"/>
    <property type="evidence" value="ECO:0007669"/>
    <property type="project" value="UniProtKB-KW"/>
</dbReference>
<dbReference type="SMART" id="SM00220">
    <property type="entry name" value="S_TKc"/>
    <property type="match status" value="1"/>
</dbReference>
<dbReference type="PANTHER" id="PTHR45646">
    <property type="entry name" value="SERINE/THREONINE-PROTEIN KINASE DOA-RELATED"/>
    <property type="match status" value="1"/>
</dbReference>
<dbReference type="Proteomes" id="UP000734854">
    <property type="component" value="Unassembled WGS sequence"/>
</dbReference>
<keyword evidence="1" id="KW-0723">Serine/threonine-protein kinase</keyword>